<sequence length="157" mass="17223">MEFLTHCSIGQCRHLISNSDLVSALRSENVIGVRVLRLSESSVLLIFDDVECSYLDSDHEPPVPEREDQDGEVSPAALIPSPPDVDVDTDLVTVPIVEKDMDEGLVFGAIGPDIEGSNVEIYNINGSQRKVRLLEDVIQSVQSPAEKRERVKGAKGR</sequence>
<protein>
    <submittedName>
        <fullName evidence="2">Uncharacterized protein</fullName>
    </submittedName>
</protein>
<comment type="caution">
    <text evidence="2">The sequence shown here is derived from an EMBL/GenBank/DDBJ whole genome shotgun (WGS) entry which is preliminary data.</text>
</comment>
<evidence type="ECO:0000313" key="2">
    <source>
        <dbReference type="EMBL" id="KAK9042682.1"/>
    </source>
</evidence>
<evidence type="ECO:0000313" key="3">
    <source>
        <dbReference type="Proteomes" id="UP001396334"/>
    </source>
</evidence>
<accession>A0ABR2TZK8</accession>
<gene>
    <name evidence="2" type="ORF">V6N11_017748</name>
</gene>
<name>A0ABR2TZK8_9ROSI</name>
<proteinExistence type="predicted"/>
<dbReference type="EMBL" id="JBBPBN010000004">
    <property type="protein sequence ID" value="KAK9042682.1"/>
    <property type="molecule type" value="Genomic_DNA"/>
</dbReference>
<dbReference type="Proteomes" id="UP001396334">
    <property type="component" value="Unassembled WGS sequence"/>
</dbReference>
<evidence type="ECO:0000256" key="1">
    <source>
        <dbReference type="SAM" id="MobiDB-lite"/>
    </source>
</evidence>
<keyword evidence="3" id="KW-1185">Reference proteome</keyword>
<reference evidence="2 3" key="1">
    <citation type="journal article" date="2024" name="G3 (Bethesda)">
        <title>Genome assembly of Hibiscus sabdariffa L. provides insights into metabolisms of medicinal natural products.</title>
        <authorList>
            <person name="Kim T."/>
        </authorList>
    </citation>
    <scope>NUCLEOTIDE SEQUENCE [LARGE SCALE GENOMIC DNA]</scope>
    <source>
        <strain evidence="2">TK-2024</strain>
        <tissue evidence="2">Old leaves</tissue>
    </source>
</reference>
<feature type="compositionally biased region" description="Basic and acidic residues" evidence="1">
    <location>
        <begin position="57"/>
        <end position="66"/>
    </location>
</feature>
<feature type="region of interest" description="Disordered" evidence="1">
    <location>
        <begin position="57"/>
        <end position="86"/>
    </location>
</feature>
<organism evidence="2 3">
    <name type="scientific">Hibiscus sabdariffa</name>
    <name type="common">roselle</name>
    <dbReference type="NCBI Taxonomy" id="183260"/>
    <lineage>
        <taxon>Eukaryota</taxon>
        <taxon>Viridiplantae</taxon>
        <taxon>Streptophyta</taxon>
        <taxon>Embryophyta</taxon>
        <taxon>Tracheophyta</taxon>
        <taxon>Spermatophyta</taxon>
        <taxon>Magnoliopsida</taxon>
        <taxon>eudicotyledons</taxon>
        <taxon>Gunneridae</taxon>
        <taxon>Pentapetalae</taxon>
        <taxon>rosids</taxon>
        <taxon>malvids</taxon>
        <taxon>Malvales</taxon>
        <taxon>Malvaceae</taxon>
        <taxon>Malvoideae</taxon>
        <taxon>Hibiscus</taxon>
    </lineage>
</organism>